<dbReference type="GO" id="GO:0009252">
    <property type="term" value="P:peptidoglycan biosynthetic process"/>
    <property type="evidence" value="ECO:0007669"/>
    <property type="project" value="UniProtKB-KW"/>
</dbReference>
<comment type="catalytic activity">
    <reaction evidence="16">
        <text>[GlcNAc-(1-&gt;4)-Mur2Ac(oyl-L-Ala-gamma-D-Glu-L-Lys-D-Ala-D-Ala)](n)-di-trans,octa-cis-undecaprenyl diphosphate + beta-D-GlcNAc-(1-&gt;4)-Mur2Ac(oyl-L-Ala-gamma-D-Glu-L-Lys-D-Ala-D-Ala)-di-trans,octa-cis-undecaprenyl diphosphate = [GlcNAc-(1-&gt;4)-Mur2Ac(oyl-L-Ala-gamma-D-Glu-L-Lys-D-Ala-D-Ala)](n+1)-di-trans,octa-cis-undecaprenyl diphosphate + di-trans,octa-cis-undecaprenyl diphosphate + H(+)</text>
        <dbReference type="Rhea" id="RHEA:23708"/>
        <dbReference type="Rhea" id="RHEA-COMP:9602"/>
        <dbReference type="Rhea" id="RHEA-COMP:9603"/>
        <dbReference type="ChEBI" id="CHEBI:15378"/>
        <dbReference type="ChEBI" id="CHEBI:58405"/>
        <dbReference type="ChEBI" id="CHEBI:60033"/>
        <dbReference type="ChEBI" id="CHEBI:78435"/>
        <dbReference type="EC" id="2.4.99.28"/>
    </reaction>
</comment>
<keyword evidence="17" id="KW-1133">Transmembrane helix</keyword>
<dbReference type="GO" id="GO:0030288">
    <property type="term" value="C:outer membrane-bounded periplasmic space"/>
    <property type="evidence" value="ECO:0007669"/>
    <property type="project" value="TreeGrafter"/>
</dbReference>
<dbReference type="InterPro" id="IPR050396">
    <property type="entry name" value="Glycosyltr_51/Transpeptidase"/>
</dbReference>
<dbReference type="Proteomes" id="UP000248214">
    <property type="component" value="Unassembled WGS sequence"/>
</dbReference>
<keyword evidence="12 17" id="KW-0472">Membrane</keyword>
<evidence type="ECO:0000256" key="14">
    <source>
        <dbReference type="ARBA" id="ARBA00023316"/>
    </source>
</evidence>
<dbReference type="InterPro" id="IPR036950">
    <property type="entry name" value="PBP_transglycosylase"/>
</dbReference>
<evidence type="ECO:0000259" key="19">
    <source>
        <dbReference type="Pfam" id="PF00912"/>
    </source>
</evidence>
<dbReference type="PANTHER" id="PTHR32282:SF11">
    <property type="entry name" value="PENICILLIN-BINDING PROTEIN 1B"/>
    <property type="match status" value="1"/>
</dbReference>
<dbReference type="GO" id="GO:0009002">
    <property type="term" value="F:serine-type D-Ala-D-Ala carboxypeptidase activity"/>
    <property type="evidence" value="ECO:0007669"/>
    <property type="project" value="UniProtKB-EC"/>
</dbReference>
<keyword evidence="10" id="KW-0133">Cell shape</keyword>
<dbReference type="GO" id="GO:0005886">
    <property type="term" value="C:plasma membrane"/>
    <property type="evidence" value="ECO:0007669"/>
    <property type="project" value="UniProtKB-SubCell"/>
</dbReference>
<dbReference type="FunFam" id="1.10.3810.10:FF:000001">
    <property type="entry name" value="Penicillin-binding protein 1A"/>
    <property type="match status" value="1"/>
</dbReference>
<keyword evidence="5" id="KW-0121">Carboxypeptidase</keyword>
<evidence type="ECO:0000259" key="18">
    <source>
        <dbReference type="Pfam" id="PF00905"/>
    </source>
</evidence>
<feature type="domain" description="Penicillin-binding protein transpeptidase" evidence="18">
    <location>
        <begin position="347"/>
        <end position="585"/>
    </location>
</feature>
<dbReference type="SUPFAM" id="SSF56601">
    <property type="entry name" value="beta-lactamase/transpeptidase-like"/>
    <property type="match status" value="1"/>
</dbReference>
<evidence type="ECO:0000256" key="13">
    <source>
        <dbReference type="ARBA" id="ARBA00023268"/>
    </source>
</evidence>
<evidence type="ECO:0000256" key="9">
    <source>
        <dbReference type="ARBA" id="ARBA00022801"/>
    </source>
</evidence>
<keyword evidence="4" id="KW-1003">Cell membrane</keyword>
<dbReference type="OrthoDB" id="9766909at2"/>
<accession>A0A323TGM1</accession>
<evidence type="ECO:0000256" key="16">
    <source>
        <dbReference type="ARBA" id="ARBA00049902"/>
    </source>
</evidence>
<dbReference type="Gene3D" id="3.40.710.10">
    <property type="entry name" value="DD-peptidase/beta-lactamase superfamily"/>
    <property type="match status" value="1"/>
</dbReference>
<evidence type="ECO:0000256" key="7">
    <source>
        <dbReference type="ARBA" id="ARBA00022676"/>
    </source>
</evidence>
<comment type="caution">
    <text evidence="20">The sequence shown here is derived from an EMBL/GenBank/DDBJ whole genome shotgun (WGS) entry which is preliminary data.</text>
</comment>
<evidence type="ECO:0000313" key="20">
    <source>
        <dbReference type="EMBL" id="PYZ93991.1"/>
    </source>
</evidence>
<evidence type="ECO:0000256" key="11">
    <source>
        <dbReference type="ARBA" id="ARBA00022984"/>
    </source>
</evidence>
<sequence>MRILTGNLFILIFISIFTFLFIQTTKELSSAQSLHNVLDEAIELDEVTLTNNSTILDREGHIISDVYAGENRIQLPFSEIPTYVIEAFIAAEDHSFYEHPGFDMSGIARALFINIQSSSVEQGGSTVTQQLARNLYLNHSQTYERKLTELLYSYHLERVLSKQEIMEMYVNSIYFANGVYGIEAASQFYFSKSTSELSLAQIAFLSSIPNSPTLYNPLMNEEQTHERKEWMLTKMHEQRFINEKQFNAAMSEKISLKVVEKHDQFPDYVTYVFHELEQLVAKQEGYAQRLRAATSNEERIVIHDNLKKRVNELLTGGLIIETALNPHIQQHAVTTINASLGDAQIQGAASIIDHDQAEIVAITGGTDYQKFDFHRGYQAFRQPGSAFKPLLVYGPLFEETNLSNSSVIDAGPIKRGNYEPENFGNAVYEKVSIEEAFKNSYNTAAVRILDMVGIEPAFSYLNQFDFTQISAEDHILPAALGGLSHGVSVNELTQAYSVFSTRGIYRSPRAIREVSDLNGNVLYAWGSENKEIWSQTTVDQMKSLLSSVVSDGTGQPANIAGSSYVGGKTGTTNDFNDLWFVGSTERYTSGIWLGRDEPSSIYEYSQRNLHTHLWREIMTGLE</sequence>
<keyword evidence="7" id="KW-0328">Glycosyltransferase</keyword>
<evidence type="ECO:0000256" key="8">
    <source>
        <dbReference type="ARBA" id="ARBA00022679"/>
    </source>
</evidence>
<evidence type="ECO:0000256" key="17">
    <source>
        <dbReference type="SAM" id="Phobius"/>
    </source>
</evidence>
<feature type="transmembrane region" description="Helical" evidence="17">
    <location>
        <begin position="7"/>
        <end position="24"/>
    </location>
</feature>
<comment type="similarity">
    <text evidence="2">In the C-terminal section; belongs to the transpeptidase family.</text>
</comment>
<dbReference type="GO" id="GO:0008360">
    <property type="term" value="P:regulation of cell shape"/>
    <property type="evidence" value="ECO:0007669"/>
    <property type="project" value="UniProtKB-KW"/>
</dbReference>
<evidence type="ECO:0000256" key="12">
    <source>
        <dbReference type="ARBA" id="ARBA00023136"/>
    </source>
</evidence>
<dbReference type="RefSeq" id="WP_110607626.1">
    <property type="nucleotide sequence ID" value="NZ_PDOD01000001.1"/>
</dbReference>
<dbReference type="GO" id="GO:0071555">
    <property type="term" value="P:cell wall organization"/>
    <property type="evidence" value="ECO:0007669"/>
    <property type="project" value="UniProtKB-KW"/>
</dbReference>
<dbReference type="GO" id="GO:0006508">
    <property type="term" value="P:proteolysis"/>
    <property type="evidence" value="ECO:0007669"/>
    <property type="project" value="UniProtKB-KW"/>
</dbReference>
<evidence type="ECO:0000256" key="4">
    <source>
        <dbReference type="ARBA" id="ARBA00022475"/>
    </source>
</evidence>
<keyword evidence="21" id="KW-1185">Reference proteome</keyword>
<dbReference type="Pfam" id="PF00905">
    <property type="entry name" value="Transpeptidase"/>
    <property type="match status" value="1"/>
</dbReference>
<dbReference type="GO" id="GO:0008955">
    <property type="term" value="F:peptidoglycan glycosyltransferase activity"/>
    <property type="evidence" value="ECO:0007669"/>
    <property type="project" value="UniProtKB-EC"/>
</dbReference>
<name>A0A323TGM1_9BACI</name>
<keyword evidence="8" id="KW-0808">Transferase</keyword>
<evidence type="ECO:0000256" key="2">
    <source>
        <dbReference type="ARBA" id="ARBA00007090"/>
    </source>
</evidence>
<dbReference type="InterPro" id="IPR012338">
    <property type="entry name" value="Beta-lactam/transpept-like"/>
</dbReference>
<dbReference type="Gene3D" id="1.10.3810.10">
    <property type="entry name" value="Biosynthetic peptidoglycan transglycosylase-like"/>
    <property type="match status" value="1"/>
</dbReference>
<evidence type="ECO:0000256" key="1">
    <source>
        <dbReference type="ARBA" id="ARBA00004236"/>
    </source>
</evidence>
<feature type="domain" description="Glycosyl transferase family 51" evidence="19">
    <location>
        <begin position="60"/>
        <end position="236"/>
    </location>
</feature>
<keyword evidence="17" id="KW-0812">Transmembrane</keyword>
<comment type="similarity">
    <text evidence="3">In the N-terminal section; belongs to the glycosyltransferase 51 family.</text>
</comment>
<keyword evidence="14" id="KW-0961">Cell wall biogenesis/degradation</keyword>
<dbReference type="InterPro" id="IPR001460">
    <property type="entry name" value="PCN-bd_Tpept"/>
</dbReference>
<evidence type="ECO:0000256" key="3">
    <source>
        <dbReference type="ARBA" id="ARBA00007739"/>
    </source>
</evidence>
<protein>
    <submittedName>
        <fullName evidence="20">Penicillin-binding protein</fullName>
    </submittedName>
</protein>
<evidence type="ECO:0000256" key="6">
    <source>
        <dbReference type="ARBA" id="ARBA00022670"/>
    </source>
</evidence>
<dbReference type="InterPro" id="IPR023346">
    <property type="entry name" value="Lysozyme-like_dom_sf"/>
</dbReference>
<organism evidence="20 21">
    <name type="scientific">Salipaludibacillus keqinensis</name>
    <dbReference type="NCBI Taxonomy" id="2045207"/>
    <lineage>
        <taxon>Bacteria</taxon>
        <taxon>Bacillati</taxon>
        <taxon>Bacillota</taxon>
        <taxon>Bacilli</taxon>
        <taxon>Bacillales</taxon>
        <taxon>Bacillaceae</taxon>
    </lineage>
</organism>
<dbReference type="SUPFAM" id="SSF53955">
    <property type="entry name" value="Lysozyme-like"/>
    <property type="match status" value="1"/>
</dbReference>
<keyword evidence="13" id="KW-0511">Multifunctional enzyme</keyword>
<keyword evidence="6" id="KW-0645">Protease</keyword>
<gene>
    <name evidence="20" type="ORF">CR194_00155</name>
</gene>
<evidence type="ECO:0000256" key="15">
    <source>
        <dbReference type="ARBA" id="ARBA00034000"/>
    </source>
</evidence>
<dbReference type="GO" id="GO:0008658">
    <property type="term" value="F:penicillin binding"/>
    <property type="evidence" value="ECO:0007669"/>
    <property type="project" value="InterPro"/>
</dbReference>
<keyword evidence="9" id="KW-0378">Hydrolase</keyword>
<comment type="catalytic activity">
    <reaction evidence="15">
        <text>Preferential cleavage: (Ac)2-L-Lys-D-Ala-|-D-Ala. Also transpeptidation of peptidyl-alanyl moieties that are N-acyl substituents of D-alanine.</text>
        <dbReference type="EC" id="3.4.16.4"/>
    </reaction>
</comment>
<evidence type="ECO:0000313" key="21">
    <source>
        <dbReference type="Proteomes" id="UP000248214"/>
    </source>
</evidence>
<evidence type="ECO:0000256" key="5">
    <source>
        <dbReference type="ARBA" id="ARBA00022645"/>
    </source>
</evidence>
<proteinExistence type="inferred from homology"/>
<dbReference type="EMBL" id="PDOD01000001">
    <property type="protein sequence ID" value="PYZ93991.1"/>
    <property type="molecule type" value="Genomic_DNA"/>
</dbReference>
<dbReference type="InterPro" id="IPR001264">
    <property type="entry name" value="Glyco_trans_51"/>
</dbReference>
<comment type="subcellular location">
    <subcellularLocation>
        <location evidence="1">Cell membrane</location>
    </subcellularLocation>
</comment>
<dbReference type="PANTHER" id="PTHR32282">
    <property type="entry name" value="BINDING PROTEIN TRANSPEPTIDASE, PUTATIVE-RELATED"/>
    <property type="match status" value="1"/>
</dbReference>
<keyword evidence="11" id="KW-0573">Peptidoglycan synthesis</keyword>
<evidence type="ECO:0000256" key="10">
    <source>
        <dbReference type="ARBA" id="ARBA00022960"/>
    </source>
</evidence>
<reference evidence="20 21" key="1">
    <citation type="submission" date="2017-10" db="EMBL/GenBank/DDBJ databases">
        <title>Bacillus sp. nov., a halophilic bacterium isolated from a Keqin Lake.</title>
        <authorList>
            <person name="Wang H."/>
        </authorList>
    </citation>
    <scope>NUCLEOTIDE SEQUENCE [LARGE SCALE GENOMIC DNA]</scope>
    <source>
        <strain evidence="20 21">KQ-12</strain>
    </source>
</reference>
<dbReference type="AlphaFoldDB" id="A0A323TGM1"/>
<dbReference type="Pfam" id="PF00912">
    <property type="entry name" value="Transgly"/>
    <property type="match status" value="1"/>
</dbReference>